<gene>
    <name evidence="9" type="ORF">ACFOSB_08655</name>
</gene>
<feature type="transmembrane region" description="Helical" evidence="7">
    <location>
        <begin position="97"/>
        <end position="118"/>
    </location>
</feature>
<dbReference type="PANTHER" id="PTHR14969:SF62">
    <property type="entry name" value="DECAPRENYLPHOSPHORYL-5-PHOSPHORIBOSE PHOSPHATASE RV3807C-RELATED"/>
    <property type="match status" value="1"/>
</dbReference>
<dbReference type="PANTHER" id="PTHR14969">
    <property type="entry name" value="SPHINGOSINE-1-PHOSPHATE PHOSPHOHYDROLASE"/>
    <property type="match status" value="1"/>
</dbReference>
<feature type="transmembrane region" description="Helical" evidence="7">
    <location>
        <begin position="164"/>
        <end position="185"/>
    </location>
</feature>
<keyword evidence="2" id="KW-1003">Cell membrane</keyword>
<comment type="caution">
    <text evidence="9">The sequence shown here is derived from an EMBL/GenBank/DDBJ whole genome shotgun (WGS) entry which is preliminary data.</text>
</comment>
<dbReference type="EMBL" id="JBHRZG010000009">
    <property type="protein sequence ID" value="MFC3832923.1"/>
    <property type="molecule type" value="Genomic_DNA"/>
</dbReference>
<accession>A0ABV7Z768</accession>
<evidence type="ECO:0000256" key="2">
    <source>
        <dbReference type="ARBA" id="ARBA00022475"/>
    </source>
</evidence>
<feature type="transmembrane region" description="Helical" evidence="7">
    <location>
        <begin position="191"/>
        <end position="209"/>
    </location>
</feature>
<dbReference type="Proteomes" id="UP001595803">
    <property type="component" value="Unassembled WGS sequence"/>
</dbReference>
<dbReference type="InterPro" id="IPR036938">
    <property type="entry name" value="PAP2/HPO_sf"/>
</dbReference>
<evidence type="ECO:0000256" key="4">
    <source>
        <dbReference type="ARBA" id="ARBA00022801"/>
    </source>
</evidence>
<keyword evidence="3 7" id="KW-0812">Transmembrane</keyword>
<evidence type="ECO:0000256" key="6">
    <source>
        <dbReference type="ARBA" id="ARBA00023136"/>
    </source>
</evidence>
<dbReference type="Gene3D" id="1.20.144.10">
    <property type="entry name" value="Phosphatidic acid phosphatase type 2/haloperoxidase"/>
    <property type="match status" value="1"/>
</dbReference>
<reference evidence="10" key="1">
    <citation type="journal article" date="2019" name="Int. J. Syst. Evol. Microbiol.">
        <title>The Global Catalogue of Microorganisms (GCM) 10K type strain sequencing project: providing services to taxonomists for standard genome sequencing and annotation.</title>
        <authorList>
            <consortium name="The Broad Institute Genomics Platform"/>
            <consortium name="The Broad Institute Genome Sequencing Center for Infectious Disease"/>
            <person name="Wu L."/>
            <person name="Ma J."/>
        </authorList>
    </citation>
    <scope>NUCLEOTIDE SEQUENCE [LARGE SCALE GENOMIC DNA]</scope>
    <source>
        <strain evidence="10">CCTCC AB 2017081</strain>
    </source>
</reference>
<proteinExistence type="predicted"/>
<sequence>MTPLPPALRAVRPAALARMLLGIFLPLLLLGVIAEDVFEKERFAFEAPIMAWIHAHAGAGLTTLSLGLNTLGGPLVTGAALIVLTVGLWLGGRRWPAALSVLGLGSAVGLAFVMKLFFNRPRPELWPRLITEHGAAFPSGHSTAAAALATFAAVLLWRTAWRWPAVVLGAWYAGLMGYSRLVLGVHLPTDVLAGWLTGVASVLAAYSVLGGRLRRGLAGTSTAPVSPERAPARPPQ</sequence>
<evidence type="ECO:0000313" key="9">
    <source>
        <dbReference type="EMBL" id="MFC3832923.1"/>
    </source>
</evidence>
<name>A0ABV7Z768_9DEIO</name>
<evidence type="ECO:0000256" key="1">
    <source>
        <dbReference type="ARBA" id="ARBA00004651"/>
    </source>
</evidence>
<dbReference type="RefSeq" id="WP_322474812.1">
    <property type="nucleotide sequence ID" value="NZ_JBHRZG010000009.1"/>
</dbReference>
<evidence type="ECO:0000256" key="5">
    <source>
        <dbReference type="ARBA" id="ARBA00022989"/>
    </source>
</evidence>
<dbReference type="InterPro" id="IPR000326">
    <property type="entry name" value="PAP2/HPO"/>
</dbReference>
<evidence type="ECO:0000256" key="3">
    <source>
        <dbReference type="ARBA" id="ARBA00022692"/>
    </source>
</evidence>
<keyword evidence="10" id="KW-1185">Reference proteome</keyword>
<comment type="subcellular location">
    <subcellularLocation>
        <location evidence="1">Cell membrane</location>
        <topology evidence="1">Multi-pass membrane protein</topology>
    </subcellularLocation>
</comment>
<organism evidence="9 10">
    <name type="scientific">Deinococcus rufus</name>
    <dbReference type="NCBI Taxonomy" id="2136097"/>
    <lineage>
        <taxon>Bacteria</taxon>
        <taxon>Thermotogati</taxon>
        <taxon>Deinococcota</taxon>
        <taxon>Deinococci</taxon>
        <taxon>Deinococcales</taxon>
        <taxon>Deinococcaceae</taxon>
        <taxon>Deinococcus</taxon>
    </lineage>
</organism>
<feature type="transmembrane region" description="Helical" evidence="7">
    <location>
        <begin position="71"/>
        <end position="90"/>
    </location>
</feature>
<protein>
    <submittedName>
        <fullName evidence="9">Phosphatase PAP2 family protein</fullName>
    </submittedName>
</protein>
<feature type="transmembrane region" description="Helical" evidence="7">
    <location>
        <begin position="138"/>
        <end position="157"/>
    </location>
</feature>
<dbReference type="SUPFAM" id="SSF48317">
    <property type="entry name" value="Acid phosphatase/Vanadium-dependent haloperoxidase"/>
    <property type="match status" value="1"/>
</dbReference>
<dbReference type="CDD" id="cd03392">
    <property type="entry name" value="PAP2_like_2"/>
    <property type="match status" value="1"/>
</dbReference>
<evidence type="ECO:0000313" key="10">
    <source>
        <dbReference type="Proteomes" id="UP001595803"/>
    </source>
</evidence>
<dbReference type="Pfam" id="PF01569">
    <property type="entry name" value="PAP2"/>
    <property type="match status" value="1"/>
</dbReference>
<evidence type="ECO:0000256" key="7">
    <source>
        <dbReference type="SAM" id="Phobius"/>
    </source>
</evidence>
<feature type="domain" description="Phosphatidic acid phosphatase type 2/haloperoxidase" evidence="8">
    <location>
        <begin position="97"/>
        <end position="206"/>
    </location>
</feature>
<keyword evidence="6 7" id="KW-0472">Membrane</keyword>
<keyword evidence="5 7" id="KW-1133">Transmembrane helix</keyword>
<dbReference type="SMART" id="SM00014">
    <property type="entry name" value="acidPPc"/>
    <property type="match status" value="1"/>
</dbReference>
<evidence type="ECO:0000259" key="8">
    <source>
        <dbReference type="SMART" id="SM00014"/>
    </source>
</evidence>
<keyword evidence="4" id="KW-0378">Hydrolase</keyword>